<organism evidence="3 4">
    <name type="scientific">Haloferula chungangensis</name>
    <dbReference type="NCBI Taxonomy" id="1048331"/>
    <lineage>
        <taxon>Bacteria</taxon>
        <taxon>Pseudomonadati</taxon>
        <taxon>Verrucomicrobiota</taxon>
        <taxon>Verrucomicrobiia</taxon>
        <taxon>Verrucomicrobiales</taxon>
        <taxon>Verrucomicrobiaceae</taxon>
        <taxon>Haloferula</taxon>
    </lineage>
</organism>
<accession>A0ABW2L6C7</accession>
<gene>
    <name evidence="3" type="ORF">ACFQY0_06475</name>
</gene>
<dbReference type="Proteomes" id="UP001596472">
    <property type="component" value="Unassembled WGS sequence"/>
</dbReference>
<dbReference type="EMBL" id="JBHTBS010000002">
    <property type="protein sequence ID" value="MFC7336814.1"/>
    <property type="molecule type" value="Genomic_DNA"/>
</dbReference>
<proteinExistence type="predicted"/>
<sequence>MKVALMVSVIFGCLLAVAQAGSGMAVEVVPSTVKPGELFELRVTMEREEFGRFELKIPGHDHLHRVAVEEVPVRLEDGRYRQQETWLLQADSSGEFVIDGGLALLETHEGIEEVKLEPIRVEVLPFATVDESSEPLEFPEEIDEVAEGGQVAWIIGGVLMALGCWWWMLKSNRTGVVEEVAGKSEMDLSPENLERLLDERDWSDEARQALSEVVYGGGKDVERVMEILRKEEAR</sequence>
<keyword evidence="1" id="KW-0472">Membrane</keyword>
<evidence type="ECO:0000256" key="2">
    <source>
        <dbReference type="SAM" id="SignalP"/>
    </source>
</evidence>
<protein>
    <submittedName>
        <fullName evidence="3">Uncharacterized protein</fullName>
    </submittedName>
</protein>
<dbReference type="RefSeq" id="WP_379710512.1">
    <property type="nucleotide sequence ID" value="NZ_JBHTBS010000002.1"/>
</dbReference>
<comment type="caution">
    <text evidence="3">The sequence shown here is derived from an EMBL/GenBank/DDBJ whole genome shotgun (WGS) entry which is preliminary data.</text>
</comment>
<keyword evidence="2" id="KW-0732">Signal</keyword>
<feature type="signal peptide" evidence="2">
    <location>
        <begin position="1"/>
        <end position="20"/>
    </location>
</feature>
<feature type="transmembrane region" description="Helical" evidence="1">
    <location>
        <begin position="151"/>
        <end position="169"/>
    </location>
</feature>
<keyword evidence="1" id="KW-0812">Transmembrane</keyword>
<evidence type="ECO:0000256" key="1">
    <source>
        <dbReference type="SAM" id="Phobius"/>
    </source>
</evidence>
<feature type="chain" id="PRO_5046950929" evidence="2">
    <location>
        <begin position="21"/>
        <end position="234"/>
    </location>
</feature>
<reference evidence="4" key="1">
    <citation type="journal article" date="2019" name="Int. J. Syst. Evol. Microbiol.">
        <title>The Global Catalogue of Microorganisms (GCM) 10K type strain sequencing project: providing services to taxonomists for standard genome sequencing and annotation.</title>
        <authorList>
            <consortium name="The Broad Institute Genomics Platform"/>
            <consortium name="The Broad Institute Genome Sequencing Center for Infectious Disease"/>
            <person name="Wu L."/>
            <person name="Ma J."/>
        </authorList>
    </citation>
    <scope>NUCLEOTIDE SEQUENCE [LARGE SCALE GENOMIC DNA]</scope>
    <source>
        <strain evidence="4">CGMCC 4.1467</strain>
    </source>
</reference>
<evidence type="ECO:0000313" key="3">
    <source>
        <dbReference type="EMBL" id="MFC7336814.1"/>
    </source>
</evidence>
<name>A0ABW2L6C7_9BACT</name>
<evidence type="ECO:0000313" key="4">
    <source>
        <dbReference type="Proteomes" id="UP001596472"/>
    </source>
</evidence>
<keyword evidence="1" id="KW-1133">Transmembrane helix</keyword>
<keyword evidence="4" id="KW-1185">Reference proteome</keyword>